<dbReference type="InterPro" id="IPR039421">
    <property type="entry name" value="Type_1_exporter"/>
</dbReference>
<dbReference type="EMBL" id="JAGGLB010000007">
    <property type="protein sequence ID" value="MBP1991107.1"/>
    <property type="molecule type" value="Genomic_DNA"/>
</dbReference>
<dbReference type="Gene3D" id="3.40.50.300">
    <property type="entry name" value="P-loop containing nucleotide triphosphate hydrolases"/>
    <property type="match status" value="1"/>
</dbReference>
<proteinExistence type="predicted"/>
<reference evidence="1 2" key="1">
    <citation type="submission" date="2021-03" db="EMBL/GenBank/DDBJ databases">
        <title>Genomic Encyclopedia of Type Strains, Phase IV (KMG-IV): sequencing the most valuable type-strain genomes for metagenomic binning, comparative biology and taxonomic classification.</title>
        <authorList>
            <person name="Goeker M."/>
        </authorList>
    </citation>
    <scope>NUCLEOTIDE SEQUENCE [LARGE SCALE GENOMIC DNA]</scope>
    <source>
        <strain evidence="1 2">DSM 26048</strain>
    </source>
</reference>
<keyword evidence="1" id="KW-0547">Nucleotide-binding</keyword>
<keyword evidence="2" id="KW-1185">Reference proteome</keyword>
<organism evidence="1 2">
    <name type="scientific">Paenibacillus eucommiae</name>
    <dbReference type="NCBI Taxonomy" id="1355755"/>
    <lineage>
        <taxon>Bacteria</taxon>
        <taxon>Bacillati</taxon>
        <taxon>Bacillota</taxon>
        <taxon>Bacilli</taxon>
        <taxon>Bacillales</taxon>
        <taxon>Paenibacillaceae</taxon>
        <taxon>Paenibacillus</taxon>
    </lineage>
</organism>
<evidence type="ECO:0000313" key="2">
    <source>
        <dbReference type="Proteomes" id="UP001519287"/>
    </source>
</evidence>
<gene>
    <name evidence="1" type="ORF">J2Z66_002714</name>
</gene>
<protein>
    <submittedName>
        <fullName evidence="1">ATP-binding cassette subfamily B protein</fullName>
    </submittedName>
</protein>
<dbReference type="SUPFAM" id="SSF52540">
    <property type="entry name" value="P-loop containing nucleoside triphosphate hydrolases"/>
    <property type="match status" value="1"/>
</dbReference>
<keyword evidence="1" id="KW-0067">ATP-binding</keyword>
<dbReference type="Proteomes" id="UP001519287">
    <property type="component" value="Unassembled WGS sequence"/>
</dbReference>
<dbReference type="GO" id="GO:0005524">
    <property type="term" value="F:ATP binding"/>
    <property type="evidence" value="ECO:0007669"/>
    <property type="project" value="UniProtKB-KW"/>
</dbReference>
<dbReference type="InterPro" id="IPR027417">
    <property type="entry name" value="P-loop_NTPase"/>
</dbReference>
<accession>A0ABS4IU52</accession>
<evidence type="ECO:0000313" key="1">
    <source>
        <dbReference type="EMBL" id="MBP1991107.1"/>
    </source>
</evidence>
<dbReference type="PANTHER" id="PTHR43394:SF1">
    <property type="entry name" value="ATP-BINDING CASSETTE SUB-FAMILY B MEMBER 10, MITOCHONDRIAL"/>
    <property type="match status" value="1"/>
</dbReference>
<name>A0ABS4IU52_9BACL</name>
<dbReference type="PANTHER" id="PTHR43394">
    <property type="entry name" value="ATP-DEPENDENT PERMEASE MDL1, MITOCHONDRIAL"/>
    <property type="match status" value="1"/>
</dbReference>
<sequence>MNQQILFLKNPSILILDEAASSLDTETESAIQSQAELSVGRTTLVIAHRLATLKNADRIVIVTEEGISEQGKHQVLLAAEGVYSKLHRVQFRT</sequence>
<comment type="caution">
    <text evidence="1">The sequence shown here is derived from an EMBL/GenBank/DDBJ whole genome shotgun (WGS) entry which is preliminary data.</text>
</comment>